<evidence type="ECO:0000256" key="3">
    <source>
        <dbReference type="ARBA" id="ARBA00022737"/>
    </source>
</evidence>
<keyword evidence="8" id="KW-1185">Reference proteome</keyword>
<dbReference type="InterPro" id="IPR017871">
    <property type="entry name" value="ABC_transporter-like_CS"/>
</dbReference>
<dbReference type="RefSeq" id="WP_133957214.1">
    <property type="nucleotide sequence ID" value="NZ_SORI01000006.1"/>
</dbReference>
<dbReference type="SUPFAM" id="SSF54631">
    <property type="entry name" value="CBS-domain pair"/>
    <property type="match status" value="1"/>
</dbReference>
<dbReference type="SUPFAM" id="SSF52540">
    <property type="entry name" value="P-loop containing nucleoside triphosphate hydrolases"/>
    <property type="match status" value="1"/>
</dbReference>
<dbReference type="Pfam" id="PF00571">
    <property type="entry name" value="CBS"/>
    <property type="match status" value="1"/>
</dbReference>
<evidence type="ECO:0000256" key="2">
    <source>
        <dbReference type="ARBA" id="ARBA00022448"/>
    </source>
</evidence>
<comment type="similarity">
    <text evidence="1">Belongs to the ABC transporter superfamily.</text>
</comment>
<dbReference type="Pfam" id="PF00005">
    <property type="entry name" value="ABC_tran"/>
    <property type="match status" value="1"/>
</dbReference>
<dbReference type="InterPro" id="IPR027417">
    <property type="entry name" value="P-loop_NTPase"/>
</dbReference>
<dbReference type="OrthoDB" id="9802264at2"/>
<reference evidence="7 8" key="1">
    <citation type="submission" date="2019-03" db="EMBL/GenBank/DDBJ databases">
        <title>Genomic Encyclopedia of Type Strains, Phase IV (KMG-IV): sequencing the most valuable type-strain genomes for metagenomic binning, comparative biology and taxonomic classification.</title>
        <authorList>
            <person name="Goeker M."/>
        </authorList>
    </citation>
    <scope>NUCLEOTIDE SEQUENCE [LARGE SCALE GENOMIC DNA]</scope>
    <source>
        <strain evidence="7 8">DSM 25964</strain>
    </source>
</reference>
<dbReference type="EMBL" id="SORI01000006">
    <property type="protein sequence ID" value="TDY61158.1"/>
    <property type="molecule type" value="Genomic_DNA"/>
</dbReference>
<dbReference type="GO" id="GO:0016887">
    <property type="term" value="F:ATP hydrolysis activity"/>
    <property type="evidence" value="ECO:0007669"/>
    <property type="project" value="InterPro"/>
</dbReference>
<evidence type="ECO:0000256" key="1">
    <source>
        <dbReference type="ARBA" id="ARBA00005417"/>
    </source>
</evidence>
<proteinExistence type="inferred from homology"/>
<evidence type="ECO:0000259" key="6">
    <source>
        <dbReference type="PROSITE" id="PS50893"/>
    </source>
</evidence>
<dbReference type="InterPro" id="IPR000644">
    <property type="entry name" value="CBS_dom"/>
</dbReference>
<evidence type="ECO:0000313" key="8">
    <source>
        <dbReference type="Proteomes" id="UP000295066"/>
    </source>
</evidence>
<dbReference type="Gene3D" id="3.10.580.10">
    <property type="entry name" value="CBS-domain"/>
    <property type="match status" value="1"/>
</dbReference>
<dbReference type="InterPro" id="IPR005892">
    <property type="entry name" value="Gly-betaine_transp_ATP-bd"/>
</dbReference>
<protein>
    <submittedName>
        <fullName evidence="7">Osmoprotectant transport system ATP-binding protein</fullName>
    </submittedName>
</protein>
<dbReference type="GO" id="GO:0005524">
    <property type="term" value="F:ATP binding"/>
    <property type="evidence" value="ECO:0007669"/>
    <property type="project" value="UniProtKB-KW"/>
</dbReference>
<dbReference type="GO" id="GO:0031460">
    <property type="term" value="P:glycine betaine transport"/>
    <property type="evidence" value="ECO:0007669"/>
    <property type="project" value="InterPro"/>
</dbReference>
<evidence type="ECO:0000256" key="4">
    <source>
        <dbReference type="ARBA" id="ARBA00022741"/>
    </source>
</evidence>
<sequence length="389" mass="42935">MNGDLPGTQGGVVFKEVTKTYPDGTNAVDRLDLEIRSGGLVSLIGPSGCGKTTTLKMINRLEEPTSGTITVEGEDILLCDPVELRRRIGYVVQEISLFPHLTVAENISVVPSLLGWSAKKTRARVDELLSMAGLPPEKYRFRLPDQLSGGQKQRIGVLRALASDPKVILMDEPFGALDPISREVLQNELVSLQKNLKKTIVFVTHDMGEAIRISDRIVILRKGRVEQEGTAEDIRNSPKNDFVRSFIGEDRLSRMSPDDPAESIVEEPWGMSAPWESAADVLERMEENDREFIQVVDPKSGQWLGMALLGRVRRAASAGETVMKGIYRERKLYAGDATLRDAAEMLADRDISIPVVGEDERFLGVITSAALARLAVERLRSGREEGKQS</sequence>
<comment type="caution">
    <text evidence="7">The sequence shown here is derived from an EMBL/GenBank/DDBJ whole genome shotgun (WGS) entry which is preliminary data.</text>
</comment>
<dbReference type="Gene3D" id="3.40.50.300">
    <property type="entry name" value="P-loop containing nucleotide triphosphate hydrolases"/>
    <property type="match status" value="1"/>
</dbReference>
<dbReference type="PROSITE" id="PS00211">
    <property type="entry name" value="ABC_TRANSPORTER_1"/>
    <property type="match status" value="1"/>
</dbReference>
<dbReference type="GO" id="GO:0016020">
    <property type="term" value="C:membrane"/>
    <property type="evidence" value="ECO:0007669"/>
    <property type="project" value="InterPro"/>
</dbReference>
<keyword evidence="2" id="KW-0813">Transport</keyword>
<accession>A0A4R8M882</accession>
<name>A0A4R8M882_9BACT</name>
<dbReference type="PANTHER" id="PTHR43117:SF4">
    <property type="entry name" value="OSMOPROTECTANT IMPORT ATP-BINDING PROTEIN OSMV"/>
    <property type="match status" value="1"/>
</dbReference>
<evidence type="ECO:0000256" key="5">
    <source>
        <dbReference type="ARBA" id="ARBA00022840"/>
    </source>
</evidence>
<dbReference type="InterPro" id="IPR003439">
    <property type="entry name" value="ABC_transporter-like_ATP-bd"/>
</dbReference>
<dbReference type="FunFam" id="3.40.50.300:FF:000425">
    <property type="entry name" value="Probable ABC transporter, ATP-binding subunit"/>
    <property type="match status" value="1"/>
</dbReference>
<keyword evidence="4" id="KW-0547">Nucleotide-binding</keyword>
<keyword evidence="3" id="KW-0677">Repeat</keyword>
<dbReference type="PROSITE" id="PS50893">
    <property type="entry name" value="ABC_TRANSPORTER_2"/>
    <property type="match status" value="1"/>
</dbReference>
<organism evidence="7 8">
    <name type="scientific">Aminivibrio pyruvatiphilus</name>
    <dbReference type="NCBI Taxonomy" id="1005740"/>
    <lineage>
        <taxon>Bacteria</taxon>
        <taxon>Thermotogati</taxon>
        <taxon>Synergistota</taxon>
        <taxon>Synergistia</taxon>
        <taxon>Synergistales</taxon>
        <taxon>Aminobacteriaceae</taxon>
        <taxon>Aminivibrio</taxon>
    </lineage>
</organism>
<dbReference type="NCBIfam" id="TIGR01186">
    <property type="entry name" value="proV"/>
    <property type="match status" value="1"/>
</dbReference>
<dbReference type="Proteomes" id="UP000295066">
    <property type="component" value="Unassembled WGS sequence"/>
</dbReference>
<gene>
    <name evidence="7" type="ORF">C8D99_10610</name>
</gene>
<evidence type="ECO:0000313" key="7">
    <source>
        <dbReference type="EMBL" id="TDY61158.1"/>
    </source>
</evidence>
<feature type="domain" description="ABC transporter" evidence="6">
    <location>
        <begin position="12"/>
        <end position="247"/>
    </location>
</feature>
<dbReference type="AlphaFoldDB" id="A0A4R8M882"/>
<dbReference type="InterPro" id="IPR046342">
    <property type="entry name" value="CBS_dom_sf"/>
</dbReference>
<dbReference type="PANTHER" id="PTHR43117">
    <property type="entry name" value="OSMOPROTECTANT IMPORT ATP-BINDING PROTEIN OSMV"/>
    <property type="match status" value="1"/>
</dbReference>
<dbReference type="SMART" id="SM00382">
    <property type="entry name" value="AAA"/>
    <property type="match status" value="1"/>
</dbReference>
<dbReference type="InterPro" id="IPR003593">
    <property type="entry name" value="AAA+_ATPase"/>
</dbReference>
<keyword evidence="5 7" id="KW-0067">ATP-binding</keyword>